<dbReference type="PANTHER" id="PTHR33420">
    <property type="entry name" value="FIMBRIAL SUBUNIT ELFA-RELATED"/>
    <property type="match status" value="1"/>
</dbReference>
<evidence type="ECO:0000256" key="4">
    <source>
        <dbReference type="ARBA" id="ARBA00023263"/>
    </source>
</evidence>
<proteinExistence type="inferred from homology"/>
<evidence type="ECO:0000256" key="3">
    <source>
        <dbReference type="ARBA" id="ARBA00022729"/>
    </source>
</evidence>
<comment type="similarity">
    <text evidence="2">Belongs to the fimbrial protein family.</text>
</comment>
<protein>
    <submittedName>
        <fullName evidence="6">PhfA</fullName>
    </submittedName>
</protein>
<reference evidence="6" key="2">
    <citation type="journal article" date="2002" name="Trends Microbiol.">
        <title>Genomic islands in Photorhabdus.</title>
        <authorList>
            <person name="Waterfield N.R."/>
            <person name="Daborn P.J."/>
            <person name="ffrench-Constant R.H."/>
        </authorList>
    </citation>
    <scope>NUCLEOTIDE SEQUENCE</scope>
    <source>
        <strain evidence="6">W14</strain>
    </source>
</reference>
<organism evidence="6">
    <name type="scientific">Photorhabdus luminescens</name>
    <name type="common">Xenorhabdus luminescens</name>
    <dbReference type="NCBI Taxonomy" id="29488"/>
    <lineage>
        <taxon>Bacteria</taxon>
        <taxon>Pseudomonadati</taxon>
        <taxon>Pseudomonadota</taxon>
        <taxon>Gammaproteobacteria</taxon>
        <taxon>Enterobacterales</taxon>
        <taxon>Morganellaceae</taxon>
        <taxon>Photorhabdus</taxon>
    </lineage>
</organism>
<dbReference type="InterPro" id="IPR036937">
    <property type="entry name" value="Adhesion_dom_fimbrial_sf"/>
</dbReference>
<evidence type="ECO:0000256" key="2">
    <source>
        <dbReference type="ARBA" id="ARBA00006671"/>
    </source>
</evidence>
<dbReference type="Pfam" id="PF00419">
    <property type="entry name" value="Fimbrial"/>
    <property type="match status" value="1"/>
</dbReference>
<evidence type="ECO:0000259" key="5">
    <source>
        <dbReference type="Pfam" id="PF00419"/>
    </source>
</evidence>
<keyword evidence="3" id="KW-0732">Signal</keyword>
<dbReference type="PANTHER" id="PTHR33420:SF12">
    <property type="entry name" value="FIMBRIN-LIKE PROTEIN FIMI-RELATED"/>
    <property type="match status" value="1"/>
</dbReference>
<dbReference type="InterPro" id="IPR050263">
    <property type="entry name" value="Bact_Fimbrial_Adh_Pro"/>
</dbReference>
<evidence type="ECO:0000256" key="1">
    <source>
        <dbReference type="ARBA" id="ARBA00004561"/>
    </source>
</evidence>
<dbReference type="SUPFAM" id="SSF49401">
    <property type="entry name" value="Bacterial adhesins"/>
    <property type="match status" value="1"/>
</dbReference>
<keyword evidence="4" id="KW-0281">Fimbrium</keyword>
<dbReference type="GO" id="GO:0009289">
    <property type="term" value="C:pilus"/>
    <property type="evidence" value="ECO:0007669"/>
    <property type="project" value="UniProtKB-SubCell"/>
</dbReference>
<dbReference type="EMBL" id="AF346500">
    <property type="protein sequence ID" value="AAO17173.1"/>
    <property type="molecule type" value="Genomic_DNA"/>
</dbReference>
<accession>Q8GFC8</accession>
<name>Q8GFC8_PHOLU</name>
<dbReference type="GO" id="GO:0043709">
    <property type="term" value="P:cell adhesion involved in single-species biofilm formation"/>
    <property type="evidence" value="ECO:0007669"/>
    <property type="project" value="TreeGrafter"/>
</dbReference>
<dbReference type="Gene3D" id="2.60.40.1090">
    <property type="entry name" value="Fimbrial-type adhesion domain"/>
    <property type="match status" value="1"/>
</dbReference>
<sequence>MRNKLIILAILLLTLFNVTKSIASCKLSKNFKAIDLNVDINEIINSRNNHNAYILIAQYGPMELASKIDIKADSAIANCDSDATILFKTAPNRIASANNPNDSGLIKTNANNIYFYVKYLGSGKSNPENKKLSLKDIGEVQVYLYQDGDLTPGDKLKKGLISSLSTYDNKELIRIKYDKENVIENTSCMTSTPYRKLVLGRHKISDFNGKWQAASKRFSFYISIECKGNILPTIVFSGETIAEVPDKDKDSVIRLNKYGSGKEAKGVGVQMIHKGVPVAMRKPITVTPSGRIGVYSIPLSAHYYQTDDTITGGTANASVQFTIEYK</sequence>
<comment type="subcellular location">
    <subcellularLocation>
        <location evidence="1">Fimbrium</location>
    </subcellularLocation>
</comment>
<dbReference type="AlphaFoldDB" id="Q8GFC8"/>
<reference evidence="6" key="1">
    <citation type="journal article" date="2001" name="Trends Microbiol.">
        <title>The tc genes of Photorhabdus: a growing family.</title>
        <authorList>
            <person name="Waterfield N.R."/>
            <person name="Bowen D.J."/>
            <person name="Fetherston J.D."/>
            <person name="Perry R.D."/>
            <person name="ffrench-Constant R.H."/>
        </authorList>
    </citation>
    <scope>NUCLEOTIDE SEQUENCE</scope>
    <source>
        <strain evidence="6">W14</strain>
    </source>
</reference>
<evidence type="ECO:0000313" key="6">
    <source>
        <dbReference type="EMBL" id="AAO17173.1"/>
    </source>
</evidence>
<gene>
    <name evidence="6" type="primary">phfA</name>
</gene>
<feature type="domain" description="Fimbrial-type adhesion" evidence="5">
    <location>
        <begin position="188"/>
        <end position="326"/>
    </location>
</feature>
<dbReference type="InterPro" id="IPR000259">
    <property type="entry name" value="Adhesion_dom_fimbrial"/>
</dbReference>
<dbReference type="InterPro" id="IPR008966">
    <property type="entry name" value="Adhesion_dom_sf"/>
</dbReference>